<dbReference type="Pfam" id="PF00580">
    <property type="entry name" value="UvrD-helicase"/>
    <property type="match status" value="1"/>
</dbReference>
<dbReference type="GO" id="GO:0043138">
    <property type="term" value="F:3'-5' DNA helicase activity"/>
    <property type="evidence" value="ECO:0007669"/>
    <property type="project" value="UniProtKB-EC"/>
</dbReference>
<dbReference type="InterPro" id="IPR014017">
    <property type="entry name" value="DNA_helicase_UvrD-like_C"/>
</dbReference>
<dbReference type="GO" id="GO:0016787">
    <property type="term" value="F:hydrolase activity"/>
    <property type="evidence" value="ECO:0007669"/>
    <property type="project" value="UniProtKB-UniRule"/>
</dbReference>
<dbReference type="PROSITE" id="PS51198">
    <property type="entry name" value="UVRD_HELICASE_ATP_BIND"/>
    <property type="match status" value="1"/>
</dbReference>
<dbReference type="CDD" id="cd17932">
    <property type="entry name" value="DEXQc_UvrD"/>
    <property type="match status" value="1"/>
</dbReference>
<gene>
    <name evidence="15" type="ORF">IAA31_05185</name>
</gene>
<evidence type="ECO:0000256" key="8">
    <source>
        <dbReference type="ARBA" id="ARBA00034617"/>
    </source>
</evidence>
<dbReference type="GO" id="GO:0005524">
    <property type="term" value="F:ATP binding"/>
    <property type="evidence" value="ECO:0007669"/>
    <property type="project" value="UniProtKB-UniRule"/>
</dbReference>
<evidence type="ECO:0000256" key="1">
    <source>
        <dbReference type="ARBA" id="ARBA00009922"/>
    </source>
</evidence>
<dbReference type="PANTHER" id="PTHR11070">
    <property type="entry name" value="UVRD / RECB / PCRA DNA HELICASE FAMILY MEMBER"/>
    <property type="match status" value="1"/>
</dbReference>
<evidence type="ECO:0000256" key="6">
    <source>
        <dbReference type="ARBA" id="ARBA00023125"/>
    </source>
</evidence>
<reference evidence="15" key="2">
    <citation type="submission" date="2021-04" db="EMBL/GenBank/DDBJ databases">
        <authorList>
            <person name="Gilroy R."/>
        </authorList>
    </citation>
    <scope>NUCLEOTIDE SEQUENCE</scope>
    <source>
        <strain evidence="15">687</strain>
    </source>
</reference>
<evidence type="ECO:0000256" key="5">
    <source>
        <dbReference type="ARBA" id="ARBA00022840"/>
    </source>
</evidence>
<dbReference type="AlphaFoldDB" id="A0A9E2NTZ3"/>
<evidence type="ECO:0000313" key="15">
    <source>
        <dbReference type="EMBL" id="MBU3826864.1"/>
    </source>
</evidence>
<keyword evidence="6" id="KW-0238">DNA-binding</keyword>
<dbReference type="GO" id="GO:0000725">
    <property type="term" value="P:recombinational repair"/>
    <property type="evidence" value="ECO:0007669"/>
    <property type="project" value="TreeGrafter"/>
</dbReference>
<dbReference type="EC" id="5.6.2.4" evidence="9"/>
<keyword evidence="7" id="KW-0413">Isomerase</keyword>
<dbReference type="Pfam" id="PF13361">
    <property type="entry name" value="UvrD_C"/>
    <property type="match status" value="1"/>
</dbReference>
<organism evidence="15 16">
    <name type="scientific">Candidatus Anaerobiospirillum merdipullorum</name>
    <dbReference type="NCBI Taxonomy" id="2838450"/>
    <lineage>
        <taxon>Bacteria</taxon>
        <taxon>Pseudomonadati</taxon>
        <taxon>Pseudomonadota</taxon>
        <taxon>Gammaproteobacteria</taxon>
        <taxon>Aeromonadales</taxon>
        <taxon>Succinivibrionaceae</taxon>
        <taxon>Anaerobiospirillum</taxon>
    </lineage>
</organism>
<dbReference type="PANTHER" id="PTHR11070:SF2">
    <property type="entry name" value="ATP-DEPENDENT DNA HELICASE SRS2"/>
    <property type="match status" value="1"/>
</dbReference>
<keyword evidence="2 12" id="KW-0547">Nucleotide-binding</keyword>
<dbReference type="Proteomes" id="UP000824150">
    <property type="component" value="Unassembled WGS sequence"/>
</dbReference>
<dbReference type="InterPro" id="IPR000212">
    <property type="entry name" value="DNA_helicase_UvrD/REP"/>
</dbReference>
<feature type="binding site" evidence="12">
    <location>
        <begin position="28"/>
        <end position="35"/>
    </location>
    <ligand>
        <name>ATP</name>
        <dbReference type="ChEBI" id="CHEBI:30616"/>
    </ligand>
</feature>
<protein>
    <recommendedName>
        <fullName evidence="9">DNA 3'-5' helicase</fullName>
        <ecNumber evidence="9">5.6.2.4</ecNumber>
    </recommendedName>
    <alternativeName>
        <fullName evidence="10">DNA 3'-5' helicase II</fullName>
    </alternativeName>
</protein>
<dbReference type="GO" id="GO:0003677">
    <property type="term" value="F:DNA binding"/>
    <property type="evidence" value="ECO:0007669"/>
    <property type="project" value="UniProtKB-KW"/>
</dbReference>
<dbReference type="GO" id="GO:0005829">
    <property type="term" value="C:cytosol"/>
    <property type="evidence" value="ECO:0007669"/>
    <property type="project" value="TreeGrafter"/>
</dbReference>
<dbReference type="PROSITE" id="PS51217">
    <property type="entry name" value="UVRD_HELICASE_CTER"/>
    <property type="match status" value="1"/>
</dbReference>
<dbReference type="InterPro" id="IPR014016">
    <property type="entry name" value="UvrD-like_ATP-bd"/>
</dbReference>
<dbReference type="InterPro" id="IPR013986">
    <property type="entry name" value="DExx_box_DNA_helicase_dom_sf"/>
</dbReference>
<keyword evidence="5 12" id="KW-0067">ATP-binding</keyword>
<evidence type="ECO:0000256" key="3">
    <source>
        <dbReference type="ARBA" id="ARBA00022801"/>
    </source>
</evidence>
<dbReference type="InterPro" id="IPR027417">
    <property type="entry name" value="P-loop_NTPase"/>
</dbReference>
<keyword evidence="3 12" id="KW-0378">Hydrolase</keyword>
<feature type="domain" description="UvrD-like helicase ATP-binding" evidence="13">
    <location>
        <begin position="7"/>
        <end position="292"/>
    </location>
</feature>
<evidence type="ECO:0000256" key="2">
    <source>
        <dbReference type="ARBA" id="ARBA00022741"/>
    </source>
</evidence>
<evidence type="ECO:0000256" key="10">
    <source>
        <dbReference type="ARBA" id="ARBA00034923"/>
    </source>
</evidence>
<evidence type="ECO:0000256" key="9">
    <source>
        <dbReference type="ARBA" id="ARBA00034808"/>
    </source>
</evidence>
<comment type="similarity">
    <text evidence="1">Belongs to the helicase family. UvrD subfamily.</text>
</comment>
<evidence type="ECO:0000256" key="4">
    <source>
        <dbReference type="ARBA" id="ARBA00022806"/>
    </source>
</evidence>
<dbReference type="CDD" id="cd18807">
    <property type="entry name" value="SF1_C_UvrD"/>
    <property type="match status" value="1"/>
</dbReference>
<proteinExistence type="inferred from homology"/>
<evidence type="ECO:0000313" key="16">
    <source>
        <dbReference type="Proteomes" id="UP000824150"/>
    </source>
</evidence>
<comment type="caution">
    <text evidence="15">The sequence shown here is derived from an EMBL/GenBank/DDBJ whole genome shotgun (WGS) entry which is preliminary data.</text>
</comment>
<feature type="domain" description="UvrD-like helicase C-terminal" evidence="14">
    <location>
        <begin position="293"/>
        <end position="607"/>
    </location>
</feature>
<evidence type="ECO:0000256" key="11">
    <source>
        <dbReference type="ARBA" id="ARBA00048988"/>
    </source>
</evidence>
<evidence type="ECO:0000256" key="7">
    <source>
        <dbReference type="ARBA" id="ARBA00023235"/>
    </source>
</evidence>
<dbReference type="EMBL" id="JAHLFG010000058">
    <property type="protein sequence ID" value="MBU3826864.1"/>
    <property type="molecule type" value="Genomic_DNA"/>
</dbReference>
<reference evidence="15" key="1">
    <citation type="journal article" date="2021" name="PeerJ">
        <title>Extensive microbial diversity within the chicken gut microbiome revealed by metagenomics and culture.</title>
        <authorList>
            <person name="Gilroy R."/>
            <person name="Ravi A."/>
            <person name="Getino M."/>
            <person name="Pursley I."/>
            <person name="Horton D.L."/>
            <person name="Alikhan N.F."/>
            <person name="Baker D."/>
            <person name="Gharbi K."/>
            <person name="Hall N."/>
            <person name="Watson M."/>
            <person name="Adriaenssens E.M."/>
            <person name="Foster-Nyarko E."/>
            <person name="Jarju S."/>
            <person name="Secka A."/>
            <person name="Antonio M."/>
            <person name="Oren A."/>
            <person name="Chaudhuri R.R."/>
            <person name="La Ragione R."/>
            <person name="Hildebrand F."/>
            <person name="Pallen M.J."/>
        </authorList>
    </citation>
    <scope>NUCLEOTIDE SEQUENCE</scope>
    <source>
        <strain evidence="15">687</strain>
    </source>
</reference>
<evidence type="ECO:0000259" key="13">
    <source>
        <dbReference type="PROSITE" id="PS51198"/>
    </source>
</evidence>
<dbReference type="Gene3D" id="1.10.10.160">
    <property type="match status" value="1"/>
</dbReference>
<dbReference type="SUPFAM" id="SSF52540">
    <property type="entry name" value="P-loop containing nucleoside triphosphate hydrolases"/>
    <property type="match status" value="1"/>
</dbReference>
<evidence type="ECO:0000259" key="14">
    <source>
        <dbReference type="PROSITE" id="PS51217"/>
    </source>
</evidence>
<keyword evidence="4 12" id="KW-0347">Helicase</keyword>
<name>A0A9E2NTZ3_9GAMM</name>
<comment type="catalytic activity">
    <reaction evidence="11">
        <text>ATP + H2O = ADP + phosphate + H(+)</text>
        <dbReference type="Rhea" id="RHEA:13065"/>
        <dbReference type="ChEBI" id="CHEBI:15377"/>
        <dbReference type="ChEBI" id="CHEBI:15378"/>
        <dbReference type="ChEBI" id="CHEBI:30616"/>
        <dbReference type="ChEBI" id="CHEBI:43474"/>
        <dbReference type="ChEBI" id="CHEBI:456216"/>
        <dbReference type="EC" id="5.6.2.4"/>
    </reaction>
</comment>
<dbReference type="Gene3D" id="3.40.50.300">
    <property type="entry name" value="P-loop containing nucleotide triphosphate hydrolases"/>
    <property type="match status" value="2"/>
</dbReference>
<accession>A0A9E2NTZ3</accession>
<dbReference type="GO" id="GO:0033202">
    <property type="term" value="C:DNA helicase complex"/>
    <property type="evidence" value="ECO:0007669"/>
    <property type="project" value="TreeGrafter"/>
</dbReference>
<dbReference type="Gene3D" id="1.10.486.10">
    <property type="entry name" value="PCRA, domain 4"/>
    <property type="match status" value="1"/>
</dbReference>
<evidence type="ECO:0000256" key="12">
    <source>
        <dbReference type="PROSITE-ProRule" id="PRU00560"/>
    </source>
</evidence>
<sequence>MPHKLLQDLNVEQQAAVTTTEGYVRVSAGAGTGKTRTLTYRYAYLISGLGLSPRAVLCVTFTNKAAQELKARVSKLCGDIANPMVATFHGFCAEFLRQEIKAVGFPQNFGILDVADSKSLIKQVFRALKVNGREFSLKKAWEYIDGRKYDISYARELIAVDSEHILKLAHSVATVPERVFWHYVYLQRQQYLLDFDDLIALTLIILQDFAQVRQQWQERLEYILVDEFQDIDKLQYQLVEILAGEHHNLFIVGDPDQTIYSFRGADVRFFNAFTQVHPQATALYLTHNYRSQEHILDCAYTVIAHNTEVKRHKLIAHFKLSPQQAIGLNLRALKVEDDALKDLRQHPLSGKLPPPPPQFALLKPIKPSLKPALIHLPTRKQEARFICDEIAEIRSREPTASIAILYRAHYISAPIEQALVQAKIPYSVQADVPFFMRAEVKDVIAYLRLVLNLQDDMALMRVINRPRRGFGKKRMERLQYLAAQDKLPLFATLCRYVDDSELNLSSALLDFITTLNHLHKSPRVGPLAEYERIVNAFHYEEQLKQLGDEERLSNLNMLREQCAAFEREAGERTVLADFLNHIALFTAADLREKPGAVKLMSVHNAKGLEFDYVFIAALNEKIFPSAKSLTVPELEEERRLLYVAMTRARRQLFMTESAEFAPADGTNLKASRFTYEMRRDEIVECGTPPAAQSFGGGVELATQYFVPGQEVCSEIIGRGRVESVDVTAGEYKIFFYALKRVRTLSFKAPLQAVASDMATEDSADKTPDTP</sequence>
<comment type="catalytic activity">
    <reaction evidence="8">
        <text>Couples ATP hydrolysis with the unwinding of duplex DNA by translocating in the 3'-5' direction.</text>
        <dbReference type="EC" id="5.6.2.4"/>
    </reaction>
</comment>